<keyword evidence="4" id="KW-0413">Isomerase</keyword>
<name>A0A0R2BEF9_9LACO</name>
<dbReference type="PANTHER" id="PTHR21600">
    <property type="entry name" value="MITOCHONDRIAL RNA PSEUDOURIDINE SYNTHASE"/>
    <property type="match status" value="1"/>
</dbReference>
<feature type="domain" description="Pseudouridine synthase RsuA/RluA-like" evidence="5">
    <location>
        <begin position="87"/>
        <end position="240"/>
    </location>
</feature>
<dbReference type="Proteomes" id="UP000051612">
    <property type="component" value="Unassembled WGS sequence"/>
</dbReference>
<dbReference type="GO" id="GO:0140098">
    <property type="term" value="F:catalytic activity, acting on RNA"/>
    <property type="evidence" value="ECO:0007669"/>
    <property type="project" value="UniProtKB-ARBA"/>
</dbReference>
<proteinExistence type="inferred from homology"/>
<dbReference type="AlphaFoldDB" id="A0A0R2BEF9"/>
<dbReference type="Pfam" id="PF00849">
    <property type="entry name" value="PseudoU_synth_2"/>
    <property type="match status" value="1"/>
</dbReference>
<dbReference type="EC" id="5.4.99.-" evidence="4"/>
<dbReference type="PANTHER" id="PTHR21600:SF35">
    <property type="entry name" value="PSEUDOURIDINE SYNTHASE"/>
    <property type="match status" value="1"/>
</dbReference>
<comment type="catalytic activity">
    <reaction evidence="1 4">
        <text>a uridine in RNA = a pseudouridine in RNA</text>
        <dbReference type="Rhea" id="RHEA:48348"/>
        <dbReference type="Rhea" id="RHEA-COMP:12068"/>
        <dbReference type="Rhea" id="RHEA-COMP:12069"/>
        <dbReference type="ChEBI" id="CHEBI:65314"/>
        <dbReference type="ChEBI" id="CHEBI:65315"/>
    </reaction>
</comment>
<comment type="caution">
    <text evidence="6">The sequence shown here is derived from an EMBL/GenBank/DDBJ whole genome shotgun (WGS) entry which is preliminary data.</text>
</comment>
<accession>A0A0R2BEF9</accession>
<dbReference type="CDD" id="cd02869">
    <property type="entry name" value="PseudoU_synth_RluA_like"/>
    <property type="match status" value="1"/>
</dbReference>
<dbReference type="PROSITE" id="PS01129">
    <property type="entry name" value="PSI_RLU"/>
    <property type="match status" value="1"/>
</dbReference>
<dbReference type="PATRIC" id="fig|1423772.3.peg.717"/>
<dbReference type="InterPro" id="IPR050188">
    <property type="entry name" value="RluA_PseudoU_synthase"/>
</dbReference>
<dbReference type="GO" id="GO:0009982">
    <property type="term" value="F:pseudouridine synthase activity"/>
    <property type="evidence" value="ECO:0007669"/>
    <property type="project" value="InterPro"/>
</dbReference>
<dbReference type="SUPFAM" id="SSF55120">
    <property type="entry name" value="Pseudouridine synthase"/>
    <property type="match status" value="1"/>
</dbReference>
<gene>
    <name evidence="6" type="ORF">FC48_GL000655</name>
</gene>
<feature type="active site" evidence="3">
    <location>
        <position position="137"/>
    </location>
</feature>
<evidence type="ECO:0000259" key="5">
    <source>
        <dbReference type="Pfam" id="PF00849"/>
    </source>
</evidence>
<reference evidence="6 7" key="1">
    <citation type="journal article" date="2015" name="Genome Announc.">
        <title>Expanding the biotechnology potential of lactobacilli through comparative genomics of 213 strains and associated genera.</title>
        <authorList>
            <person name="Sun Z."/>
            <person name="Harris H.M."/>
            <person name="McCann A."/>
            <person name="Guo C."/>
            <person name="Argimon S."/>
            <person name="Zhang W."/>
            <person name="Yang X."/>
            <person name="Jeffery I.B."/>
            <person name="Cooney J.C."/>
            <person name="Kagawa T.F."/>
            <person name="Liu W."/>
            <person name="Song Y."/>
            <person name="Salvetti E."/>
            <person name="Wrobel A."/>
            <person name="Rasinkangas P."/>
            <person name="Parkhill J."/>
            <person name="Rea M.C."/>
            <person name="O'Sullivan O."/>
            <person name="Ritari J."/>
            <person name="Douillard F.P."/>
            <person name="Paul Ross R."/>
            <person name="Yang R."/>
            <person name="Briner A.E."/>
            <person name="Felis G.E."/>
            <person name="de Vos W.M."/>
            <person name="Barrangou R."/>
            <person name="Klaenhammer T.R."/>
            <person name="Caufield P.W."/>
            <person name="Cui Y."/>
            <person name="Zhang H."/>
            <person name="O'Toole P.W."/>
        </authorList>
    </citation>
    <scope>NUCLEOTIDE SEQUENCE [LARGE SCALE GENOMIC DNA]</scope>
    <source>
        <strain evidence="6 7">DSM 20452</strain>
    </source>
</reference>
<evidence type="ECO:0000256" key="3">
    <source>
        <dbReference type="PIRSR" id="PIRSR606225-1"/>
    </source>
</evidence>
<dbReference type="NCBIfam" id="TIGR00005">
    <property type="entry name" value="rluA_subfam"/>
    <property type="match status" value="1"/>
</dbReference>
<evidence type="ECO:0000256" key="2">
    <source>
        <dbReference type="ARBA" id="ARBA00010876"/>
    </source>
</evidence>
<evidence type="ECO:0000256" key="1">
    <source>
        <dbReference type="ARBA" id="ARBA00000073"/>
    </source>
</evidence>
<dbReference type="InterPro" id="IPR020103">
    <property type="entry name" value="PsdUridine_synth_cat_dom_sf"/>
</dbReference>
<dbReference type="EMBL" id="AYYN01000017">
    <property type="protein sequence ID" value="KRM77495.1"/>
    <property type="molecule type" value="Genomic_DNA"/>
</dbReference>
<dbReference type="Gene3D" id="3.30.2350.10">
    <property type="entry name" value="Pseudouridine synthase"/>
    <property type="match status" value="1"/>
</dbReference>
<evidence type="ECO:0000313" key="6">
    <source>
        <dbReference type="EMBL" id="KRM77495.1"/>
    </source>
</evidence>
<dbReference type="InterPro" id="IPR006224">
    <property type="entry name" value="PsdUridine_synth_RluA-like_CS"/>
</dbReference>
<comment type="function">
    <text evidence="4">Responsible for synthesis of pseudouridine from uracil.</text>
</comment>
<protein>
    <recommendedName>
        <fullName evidence="4">Pseudouridine synthase</fullName>
        <ecNumber evidence="4">5.4.99.-</ecNumber>
    </recommendedName>
</protein>
<dbReference type="InterPro" id="IPR006145">
    <property type="entry name" value="PsdUridine_synth_RsuA/RluA"/>
</dbReference>
<dbReference type="InterPro" id="IPR006225">
    <property type="entry name" value="PsdUridine_synth_RluC/D"/>
</dbReference>
<sequence>MKIEWIYNEENNCHLKTFLKQKGVSRRLSAKIRHEGGQLLVNNTSGRIVDQIKKGDKITIILPPEHPRKEAVIPSYVPLDIVYEDDHYLIVNKPARLTTIPSPLTEQRTDSLVNRIVGYYKLRGYEQTVVHIATRLDRDTTGLVLVAKHRYAHALIDQQQHAHTIKKEYLALLTGKLTNPHFIVNLPIGRQEGSLIKRRVVASGQFAKTQYWYKKSVGQATLYRIQLHTGRTHQIRVHSAYLKHPLLGDRLYDGAKVLPLQRQALHCAYLRFYHPFLEKDVEFTCELPRDMQQYLANN</sequence>
<dbReference type="RefSeq" id="WP_056958140.1">
    <property type="nucleotide sequence ID" value="NZ_AYYN01000017.1"/>
</dbReference>
<dbReference type="GO" id="GO:0000455">
    <property type="term" value="P:enzyme-directed rRNA pseudouridine synthesis"/>
    <property type="evidence" value="ECO:0007669"/>
    <property type="project" value="TreeGrafter"/>
</dbReference>
<evidence type="ECO:0000256" key="4">
    <source>
        <dbReference type="RuleBase" id="RU362028"/>
    </source>
</evidence>
<organism evidence="6 7">
    <name type="scientific">Ligilactobacillus murinus DSM 20452 = NBRC 14221</name>
    <dbReference type="NCBI Taxonomy" id="1423772"/>
    <lineage>
        <taxon>Bacteria</taxon>
        <taxon>Bacillati</taxon>
        <taxon>Bacillota</taxon>
        <taxon>Bacilli</taxon>
        <taxon>Lactobacillales</taxon>
        <taxon>Lactobacillaceae</taxon>
        <taxon>Ligilactobacillus</taxon>
    </lineage>
</organism>
<evidence type="ECO:0000313" key="7">
    <source>
        <dbReference type="Proteomes" id="UP000051612"/>
    </source>
</evidence>
<comment type="similarity">
    <text evidence="2 4">Belongs to the pseudouridine synthase RluA family.</text>
</comment>
<dbReference type="GO" id="GO:0003723">
    <property type="term" value="F:RNA binding"/>
    <property type="evidence" value="ECO:0007669"/>
    <property type="project" value="InterPro"/>
</dbReference>